<sequence length="377" mass="40959">MKQKYNIGQVITYAGAFIALLIGSGFATGQEILQFFSSYRLYGLIGIMICFGLFTFAGLSFLNDGYYQKFEKPNDIYKLMCGNKIGTIFDYYAVFFIFLSYTVMIAGAQATAVQHFNAPKYVGGAIMAAVVILVVMLGLGKIVDVIGKIGPVIAIMAIVIGIISIIMNMDKLQSSLALMDQLVKGGQVKVASKNFFLAAGSYVGFNMIWLVAFLAEVGNKAKSLKDAQAGVYVGATGFSVAIFIMSIAIILSIPDLYNSQIPVLILAGKIHPVLATVFSIFIMLGIFTTSVPLLWTVTGRFYKEGTKKYKLFTLIAGIVGAIIGLTLKFDSLVNVVYVVNGYIGMVLLAWMIFRSASGRAKKQSIDGAKRNNIEYEN</sequence>
<dbReference type="EMBL" id="NDYI01000005">
    <property type="protein sequence ID" value="OXZ39490.1"/>
    <property type="molecule type" value="Genomic_DNA"/>
</dbReference>
<evidence type="ECO:0000313" key="2">
    <source>
        <dbReference type="Proteomes" id="UP000215361"/>
    </source>
</evidence>
<dbReference type="RefSeq" id="WP_002837519.1">
    <property type="nucleotide sequence ID" value="NZ_JAWEFQ010000037.1"/>
</dbReference>
<dbReference type="Proteomes" id="UP000215361">
    <property type="component" value="Unassembled WGS sequence"/>
</dbReference>
<protein>
    <submittedName>
        <fullName evidence="1">Uncharacterized protein</fullName>
    </submittedName>
</protein>
<name>A0A133N0X8_FINMA</name>
<gene>
    <name evidence="1" type="ORF">B9N56_01880</name>
</gene>
<dbReference type="AlphaFoldDB" id="A0A133N0X8"/>
<proteinExistence type="predicted"/>
<dbReference type="PANTHER" id="PTHR37814:SF1">
    <property type="entry name" value="MEMBRANE PROTEIN"/>
    <property type="match status" value="1"/>
</dbReference>
<dbReference type="InterPro" id="IPR038728">
    <property type="entry name" value="YkvI-like"/>
</dbReference>
<comment type="caution">
    <text evidence="1">The sequence shown here is derived from an EMBL/GenBank/DDBJ whole genome shotgun (WGS) entry which is preliminary data.</text>
</comment>
<dbReference type="PANTHER" id="PTHR37814">
    <property type="entry name" value="CONSERVED MEMBRANE PROTEIN"/>
    <property type="match status" value="1"/>
</dbReference>
<reference evidence="2" key="1">
    <citation type="submission" date="2017-04" db="EMBL/GenBank/DDBJ databases">
        <title>Finegoldia magna isolated from orthopedic joint implant-associated infections.</title>
        <authorList>
            <person name="Bjorklund S."/>
            <person name="Bruggemann H."/>
            <person name="Jensen A."/>
            <person name="Hellmark B."/>
            <person name="Soderquist B."/>
        </authorList>
    </citation>
    <scope>NUCLEOTIDE SEQUENCE [LARGE SCALE GENOMIC DNA]</scope>
    <source>
        <strain evidence="2">08T492</strain>
    </source>
</reference>
<organism evidence="1 2">
    <name type="scientific">Finegoldia magna</name>
    <name type="common">Peptostreptococcus magnus</name>
    <dbReference type="NCBI Taxonomy" id="1260"/>
    <lineage>
        <taxon>Bacteria</taxon>
        <taxon>Bacillati</taxon>
        <taxon>Bacillota</taxon>
        <taxon>Tissierellia</taxon>
        <taxon>Tissierellales</taxon>
        <taxon>Peptoniphilaceae</taxon>
        <taxon>Finegoldia</taxon>
    </lineage>
</organism>
<evidence type="ECO:0000313" key="1">
    <source>
        <dbReference type="EMBL" id="OXZ39490.1"/>
    </source>
</evidence>
<accession>A0A133N0X8</accession>